<reference evidence="2" key="1">
    <citation type="journal article" date="2019" name="Sci. Rep.">
        <title>Draft genome of Tanacetum cinerariifolium, the natural source of mosquito coil.</title>
        <authorList>
            <person name="Yamashiro T."/>
            <person name="Shiraishi A."/>
            <person name="Satake H."/>
            <person name="Nakayama K."/>
        </authorList>
    </citation>
    <scope>NUCLEOTIDE SEQUENCE</scope>
</reference>
<gene>
    <name evidence="2" type="ORF">Tci_870382</name>
</gene>
<protein>
    <submittedName>
        <fullName evidence="2">Uncharacterized protein</fullName>
    </submittedName>
</protein>
<dbReference type="EMBL" id="BKCJ011172061">
    <property type="protein sequence ID" value="GFC98412.1"/>
    <property type="molecule type" value="Genomic_DNA"/>
</dbReference>
<feature type="compositionally biased region" description="Acidic residues" evidence="1">
    <location>
        <begin position="13"/>
        <end position="25"/>
    </location>
</feature>
<evidence type="ECO:0000313" key="2">
    <source>
        <dbReference type="EMBL" id="GFC98412.1"/>
    </source>
</evidence>
<organism evidence="2">
    <name type="scientific">Tanacetum cinerariifolium</name>
    <name type="common">Dalmatian daisy</name>
    <name type="synonym">Chrysanthemum cinerariifolium</name>
    <dbReference type="NCBI Taxonomy" id="118510"/>
    <lineage>
        <taxon>Eukaryota</taxon>
        <taxon>Viridiplantae</taxon>
        <taxon>Streptophyta</taxon>
        <taxon>Embryophyta</taxon>
        <taxon>Tracheophyta</taxon>
        <taxon>Spermatophyta</taxon>
        <taxon>Magnoliopsida</taxon>
        <taxon>eudicotyledons</taxon>
        <taxon>Gunneridae</taxon>
        <taxon>Pentapetalae</taxon>
        <taxon>asterids</taxon>
        <taxon>campanulids</taxon>
        <taxon>Asterales</taxon>
        <taxon>Asteraceae</taxon>
        <taxon>Asteroideae</taxon>
        <taxon>Anthemideae</taxon>
        <taxon>Anthemidinae</taxon>
        <taxon>Tanacetum</taxon>
    </lineage>
</organism>
<sequence>IVSPTTESLEYLAESDPEEDLEEYENALTKDEPIIPPPSTNTTTTGVRITIRPQTSISFPPEAEVERLLAMPTLSL</sequence>
<feature type="non-terminal residue" evidence="2">
    <location>
        <position position="1"/>
    </location>
</feature>
<dbReference type="AlphaFoldDB" id="A0A699SLH7"/>
<name>A0A699SLH7_TANCI</name>
<proteinExistence type="predicted"/>
<comment type="caution">
    <text evidence="2">The sequence shown here is derived from an EMBL/GenBank/DDBJ whole genome shotgun (WGS) entry which is preliminary data.</text>
</comment>
<accession>A0A699SLH7</accession>
<evidence type="ECO:0000256" key="1">
    <source>
        <dbReference type="SAM" id="MobiDB-lite"/>
    </source>
</evidence>
<feature type="region of interest" description="Disordered" evidence="1">
    <location>
        <begin position="1"/>
        <end position="48"/>
    </location>
</feature>